<protein>
    <recommendedName>
        <fullName evidence="2">Peptidase C1A papain C-terminal domain-containing protein</fullName>
    </recommendedName>
</protein>
<feature type="domain" description="Peptidase C1A papain C-terminal" evidence="2">
    <location>
        <begin position="359"/>
        <end position="622"/>
    </location>
</feature>
<dbReference type="PANTHER" id="PTHR12411">
    <property type="entry name" value="CYSTEINE PROTEASE FAMILY C1-RELATED"/>
    <property type="match status" value="1"/>
</dbReference>
<organism evidence="3 4">
    <name type="scientific">Chlamydomonas incerta</name>
    <dbReference type="NCBI Taxonomy" id="51695"/>
    <lineage>
        <taxon>Eukaryota</taxon>
        <taxon>Viridiplantae</taxon>
        <taxon>Chlorophyta</taxon>
        <taxon>core chlorophytes</taxon>
        <taxon>Chlorophyceae</taxon>
        <taxon>CS clade</taxon>
        <taxon>Chlamydomonadales</taxon>
        <taxon>Chlamydomonadaceae</taxon>
        <taxon>Chlamydomonas</taxon>
    </lineage>
</organism>
<gene>
    <name evidence="3" type="ORF">HXX76_014533</name>
</gene>
<comment type="similarity">
    <text evidence="1">Belongs to the peptidase C1 family.</text>
</comment>
<evidence type="ECO:0000259" key="2">
    <source>
        <dbReference type="SMART" id="SM00645"/>
    </source>
</evidence>
<dbReference type="InterPro" id="IPR039417">
    <property type="entry name" value="Peptidase_C1A_papain-like"/>
</dbReference>
<dbReference type="GO" id="GO:0008234">
    <property type="term" value="F:cysteine-type peptidase activity"/>
    <property type="evidence" value="ECO:0007669"/>
    <property type="project" value="InterPro"/>
</dbReference>
<evidence type="ECO:0000256" key="1">
    <source>
        <dbReference type="ARBA" id="ARBA00008455"/>
    </source>
</evidence>
<keyword evidence="4" id="KW-1185">Reference proteome</keyword>
<dbReference type="InterPro" id="IPR000668">
    <property type="entry name" value="Peptidase_C1A_C"/>
</dbReference>
<reference evidence="3" key="1">
    <citation type="journal article" date="2020" name="bioRxiv">
        <title>Comparative genomics of Chlamydomonas.</title>
        <authorList>
            <person name="Craig R.J."/>
            <person name="Hasan A.R."/>
            <person name="Ness R.W."/>
            <person name="Keightley P.D."/>
        </authorList>
    </citation>
    <scope>NUCLEOTIDE SEQUENCE</scope>
    <source>
        <strain evidence="3">SAG 7.73</strain>
    </source>
</reference>
<dbReference type="EMBL" id="JAEHOC010000065">
    <property type="protein sequence ID" value="KAG2424481.1"/>
    <property type="molecule type" value="Genomic_DNA"/>
</dbReference>
<accession>A0A835VT87</accession>
<dbReference type="GO" id="GO:0006508">
    <property type="term" value="P:proteolysis"/>
    <property type="evidence" value="ECO:0007669"/>
    <property type="project" value="InterPro"/>
</dbReference>
<proteinExistence type="inferred from homology"/>
<evidence type="ECO:0000313" key="4">
    <source>
        <dbReference type="Proteomes" id="UP000650467"/>
    </source>
</evidence>
<dbReference type="InterPro" id="IPR038765">
    <property type="entry name" value="Papain-like_cys_pep_sf"/>
</dbReference>
<dbReference type="SMART" id="SM00645">
    <property type="entry name" value="Pept_C1"/>
    <property type="match status" value="1"/>
</dbReference>
<name>A0A835VT87_CHLIN</name>
<sequence>MEYTISLPYLQALQPGGLSYPVHVWWDAPGQRYRLDVYGGLDSSGYDSQKGISWNLYPRINVTACDFTNGTSGPTARAAAGAGGAAEQRAALLRQLLGDGGAAGPLPDIRAWTYAGTAQVGNAQALVWQLSEKHGDKTAAYSFYTAPNGWPLRFHMLGVNVLTGSHFDEYIVEFIRFKPRPPPAAAFELPPPCRDAAHDEAVTGGQQQQQHQQQQQAVDAALGSGLAAQLAMLLPAVRIGGAAPAATEALSGLRAASASAWRVNAALVDAHNARLQAAGPRAGGASYRLSLNHFAHMSHEQWAATSLGLGSSRSRSAATASATGSSLTAAKRLWRQQRAGAGARALGRQYVRRLADGELPAEVDWRGSGADGPGVKDQVSCGSCWAFGVVGALQGAWWKATGQSLSLSEQQLVDCAWEYGNDGCMGGYIEPTLAYVIDGGGIAQEADYPYLAQNGWCRGPTPTPDANWTAPGAGGSSASSAGASKAAVWGAGGGKAGGGQGRGQGQPPLVARFTDFVNVPTRDEAALMEAVYLHGPLAVLMNAARTPFKFYSEGVYHNEECGEDPDSMDHVVLLVGYGTTAEGVDYWLIKNSWSKYWGMDGYARISRKGNDCGISTDPVFALVEAAAAARQGAAQLAAAAVAAR</sequence>
<dbReference type="InterPro" id="IPR013128">
    <property type="entry name" value="Peptidase_C1A"/>
</dbReference>
<dbReference type="Proteomes" id="UP000650467">
    <property type="component" value="Unassembled WGS sequence"/>
</dbReference>
<dbReference type="CDD" id="cd02248">
    <property type="entry name" value="Peptidase_C1A"/>
    <property type="match status" value="1"/>
</dbReference>
<dbReference type="OrthoDB" id="10253408at2759"/>
<evidence type="ECO:0000313" key="3">
    <source>
        <dbReference type="EMBL" id="KAG2424481.1"/>
    </source>
</evidence>
<dbReference type="SUPFAM" id="SSF54001">
    <property type="entry name" value="Cysteine proteinases"/>
    <property type="match status" value="1"/>
</dbReference>
<dbReference type="AlphaFoldDB" id="A0A835VT87"/>
<dbReference type="Gene3D" id="3.90.70.10">
    <property type="entry name" value="Cysteine proteinases"/>
    <property type="match status" value="1"/>
</dbReference>
<comment type="caution">
    <text evidence="3">The sequence shown here is derived from an EMBL/GenBank/DDBJ whole genome shotgun (WGS) entry which is preliminary data.</text>
</comment>
<dbReference type="PRINTS" id="PR00705">
    <property type="entry name" value="PAPAIN"/>
</dbReference>
<dbReference type="Pfam" id="PF00112">
    <property type="entry name" value="Peptidase_C1"/>
    <property type="match status" value="1"/>
</dbReference>